<sequence>MVVGISSKKGSSSSSSWFFRNKKRLSSSWNLRLKYLFSSAFKWKSLSTIRVSFVDGVVFRLVSAFEAVLLVLTLCFFYLCCGCNF</sequence>
<evidence type="ECO:0000313" key="2">
    <source>
        <dbReference type="EMBL" id="RYR64278.1"/>
    </source>
</evidence>
<evidence type="ECO:0000313" key="3">
    <source>
        <dbReference type="Proteomes" id="UP000289738"/>
    </source>
</evidence>
<feature type="transmembrane region" description="Helical" evidence="1">
    <location>
        <begin position="57"/>
        <end position="79"/>
    </location>
</feature>
<keyword evidence="1" id="KW-0812">Transmembrane</keyword>
<dbReference type="EMBL" id="SDMP01000003">
    <property type="protein sequence ID" value="RYR64278.1"/>
    <property type="molecule type" value="Genomic_DNA"/>
</dbReference>
<accession>A0A445DM82</accession>
<keyword evidence="3" id="KW-1185">Reference proteome</keyword>
<evidence type="ECO:0000256" key="1">
    <source>
        <dbReference type="SAM" id="Phobius"/>
    </source>
</evidence>
<dbReference type="Gramene" id="arahy.Tifrunner.gnm2.ann2.Ah03g574700.1">
    <property type="protein sequence ID" value="arahy.Tifrunner.gnm2.ann2.Ah03g574700.1-CDS-1"/>
    <property type="gene ID" value="arahy.Tifrunner.gnm2.ann2.Ah03g574700"/>
</dbReference>
<dbReference type="STRING" id="3818.A0A445DM82"/>
<dbReference type="AlphaFoldDB" id="A0A445DM82"/>
<dbReference type="Proteomes" id="UP000289738">
    <property type="component" value="Chromosome A03"/>
</dbReference>
<gene>
    <name evidence="2" type="ORF">Ahy_A03g010412</name>
</gene>
<dbReference type="PANTHER" id="PTHR33726">
    <property type="entry name" value="TRANSMEMBRANE PROTEIN"/>
    <property type="match status" value="1"/>
</dbReference>
<protein>
    <submittedName>
        <fullName evidence="2">Uncharacterized protein</fullName>
    </submittedName>
</protein>
<reference evidence="2 3" key="1">
    <citation type="submission" date="2019-01" db="EMBL/GenBank/DDBJ databases">
        <title>Sequencing of cultivated peanut Arachis hypogaea provides insights into genome evolution and oil improvement.</title>
        <authorList>
            <person name="Chen X."/>
        </authorList>
    </citation>
    <scope>NUCLEOTIDE SEQUENCE [LARGE SCALE GENOMIC DNA]</scope>
    <source>
        <strain evidence="3">cv. Fuhuasheng</strain>
        <tissue evidence="2">Leaves</tissue>
    </source>
</reference>
<keyword evidence="1" id="KW-0472">Membrane</keyword>
<dbReference type="PANTHER" id="PTHR33726:SF3">
    <property type="entry name" value="TRANSMEMBRANE PROTEIN"/>
    <property type="match status" value="1"/>
</dbReference>
<comment type="caution">
    <text evidence="2">The sequence shown here is derived from an EMBL/GenBank/DDBJ whole genome shotgun (WGS) entry which is preliminary data.</text>
</comment>
<name>A0A445DM82_ARAHY</name>
<organism evidence="2 3">
    <name type="scientific">Arachis hypogaea</name>
    <name type="common">Peanut</name>
    <dbReference type="NCBI Taxonomy" id="3818"/>
    <lineage>
        <taxon>Eukaryota</taxon>
        <taxon>Viridiplantae</taxon>
        <taxon>Streptophyta</taxon>
        <taxon>Embryophyta</taxon>
        <taxon>Tracheophyta</taxon>
        <taxon>Spermatophyta</taxon>
        <taxon>Magnoliopsida</taxon>
        <taxon>eudicotyledons</taxon>
        <taxon>Gunneridae</taxon>
        <taxon>Pentapetalae</taxon>
        <taxon>rosids</taxon>
        <taxon>fabids</taxon>
        <taxon>Fabales</taxon>
        <taxon>Fabaceae</taxon>
        <taxon>Papilionoideae</taxon>
        <taxon>50 kb inversion clade</taxon>
        <taxon>dalbergioids sensu lato</taxon>
        <taxon>Dalbergieae</taxon>
        <taxon>Pterocarpus clade</taxon>
        <taxon>Arachis</taxon>
    </lineage>
</organism>
<keyword evidence="1" id="KW-1133">Transmembrane helix</keyword>
<proteinExistence type="predicted"/>